<gene>
    <name evidence="1" type="ORF">BSCA_1742</name>
</gene>
<reference evidence="1 2" key="1">
    <citation type="submission" date="2014-03" db="EMBL/GenBank/DDBJ databases">
        <title>Genomics of Bifidobacteria.</title>
        <authorList>
            <person name="Ventura M."/>
            <person name="Milani C."/>
            <person name="Lugli G.A."/>
        </authorList>
    </citation>
    <scope>NUCLEOTIDE SEQUENCE [LARGE SCALE GENOMIC DNA]</scope>
    <source>
        <strain evidence="1 2">LMG 21589</strain>
    </source>
</reference>
<dbReference type="OrthoDB" id="3239392at2"/>
<proteinExistence type="predicted"/>
<comment type="caution">
    <text evidence="1">The sequence shown here is derived from an EMBL/GenBank/DDBJ whole genome shotgun (WGS) entry which is preliminary data.</text>
</comment>
<dbReference type="AlphaFoldDB" id="A0A087DG80"/>
<dbReference type="Proteomes" id="UP000029033">
    <property type="component" value="Unassembled WGS sequence"/>
</dbReference>
<protein>
    <submittedName>
        <fullName evidence="1">Uncharacterized protein</fullName>
    </submittedName>
</protein>
<organism evidence="1 2">
    <name type="scientific">Bifidobacterium scardovii</name>
    <dbReference type="NCBI Taxonomy" id="158787"/>
    <lineage>
        <taxon>Bacteria</taxon>
        <taxon>Bacillati</taxon>
        <taxon>Actinomycetota</taxon>
        <taxon>Actinomycetes</taxon>
        <taxon>Bifidobacteriales</taxon>
        <taxon>Bifidobacteriaceae</taxon>
        <taxon>Bifidobacterium</taxon>
    </lineage>
</organism>
<dbReference type="eggNOG" id="ENOG503082I">
    <property type="taxonomic scope" value="Bacteria"/>
</dbReference>
<accession>A0A087DG80</accession>
<evidence type="ECO:0000313" key="2">
    <source>
        <dbReference type="Proteomes" id="UP000029033"/>
    </source>
</evidence>
<evidence type="ECO:0000313" key="1">
    <source>
        <dbReference type="EMBL" id="KFI94530.1"/>
    </source>
</evidence>
<sequence>MNGQVERYSRVSVTRADGVVTHADITHVQVRFAVSPAPDAECAETPGAANGAVSGGAGVAAAGEAPDASPVSPGDCFDPDSCCDEREKALIAALRAYLRPAAAPECLLRRLRETLDHCCCEDRGTDEKSPAEPLFRGASCVIDATDQAFGRLPWLAAFLRRSLRLRPRMPMMDSFTHD</sequence>
<dbReference type="EMBL" id="JGZO01000007">
    <property type="protein sequence ID" value="KFI94530.1"/>
    <property type="molecule type" value="Genomic_DNA"/>
</dbReference>
<name>A0A087DG80_9BIFI</name>
<keyword evidence="2" id="KW-1185">Reference proteome</keyword>
<dbReference type="STRING" id="158787.BSCA_1742"/>